<proteinExistence type="inferred from homology"/>
<name>A0A4Q1BMS6_TREME</name>
<sequence>MYHPSAPGGQGQGWGEGYMSVTGKQPNFLQKLYEFLSLEPHPCPDVIYWASDSKQLVIANPDRLVKEVLPKLFKHDKLSSFGRQLNIYGFSRLFPGRQFKDGEGNVSDASVWAHPSLHRLSTPGEIATIKRRAAPKLFRTRRLANGQLVRSRAGPAVEAKFREVRESIAESKRHKPTINISSSISNSSNSEIHSPIEDGQSPFSPTTSYSSYHEGMKLLPFSPNMSVPLEINPDEGMNRRMDMEGEMGMEGEMELEGFSPITDYHNISTGLFSSSTSTTPPPQNSWEDRRNSDEMELENHYWNSSSLPGWGAGIPNSNSTSTGNFGITTNGISTGNQSNLGDNSGQVSPSSSGVGGVGSGNPNGNGNMIRIDSDGNGTGMRSGNTSGITLTPNGTGMNWSKHKLEVISEGNESESSPHIYPSWEEAMEIDQAFGFNSEPTQTQSNPISYSTISDEKLKPVTILCNDKQDNHNQIEHSINRSNTNSVISVQISHTPSPTQMINPVMRWDNGIHGNTTNEVMRRNSGGIEEEMEIDNNNTSSEWGSSFYLTETQHSQQIQPSQQIRQTQESHQVQQDQSGQQEQPIRMIEDGIGKEQGGILIDKEKNDQNQNIQTPQRTPQLSRFPIPDVPPTEQIEIDQTMLQPQPQRPKPKPLDLHLSNGSTFNFDHSIKPSSSSENWRPQTVIGFTRSLSRASNVTDVEQRVQRSSSLTGFQVGSNGHIVEGMERNLGIDDYPGGKEGNGVNVEQGQIRGNIGIPNDQQRENSGNINDVTGESLKDSSTRVILSPTPADILSPKSSSSPSYNLSSSNGRITPAQILSAAREQVLGNMFSINSPNHSLHMVHNKISHLNQSPTSSNSYDTFNHPSTISTNIYNNSNHNSYHSNSPNPQNHLIYNKINMNSINSSNVHNDLIYDKLENDSIMFNTKLNQNQNQNQNLNQNLKQGQENLMTNHYGNIGLGLASVLLNNPNSNPNPNPNANPNATSTSNIITKKDNRRNSYKYIPDWNQETIDPKLVTPTSSQWSTPSVTRASSPIKGYHISSNHPHSPQNQLPVSGNLIIRQSPSNHNNHNHNQLFQNSHNPPNPTNVQDLQNQHNIQDQQNIHEIPIQSHSLSDQRQQLQLQQNQTSRQVSNPNPSYVKFDKQLRNVTSDIPYESHGNQHGNILFQGISSAPPILQEDWKNNNNDNKHTSSQDQSYGMTTFGDNGIIGHNVGNVGNVGHMVNFGQFGMTPIHAQTHPPLGQVPMMIPLGTQSYPPIARQELARRVGELGLGG</sequence>
<accession>A0A4Q1BMS6</accession>
<feature type="compositionally biased region" description="Gly residues" evidence="5">
    <location>
        <begin position="353"/>
        <end position="363"/>
    </location>
</feature>
<feature type="compositionally biased region" description="Polar residues" evidence="5">
    <location>
        <begin position="607"/>
        <end position="620"/>
    </location>
</feature>
<feature type="compositionally biased region" description="Polar residues" evidence="5">
    <location>
        <begin position="1015"/>
        <end position="1030"/>
    </location>
</feature>
<dbReference type="InterPro" id="IPR036388">
    <property type="entry name" value="WH-like_DNA-bd_sf"/>
</dbReference>
<dbReference type="InterPro" id="IPR036390">
    <property type="entry name" value="WH_DNA-bd_sf"/>
</dbReference>
<feature type="compositionally biased region" description="Polar residues" evidence="5">
    <location>
        <begin position="326"/>
        <end position="342"/>
    </location>
</feature>
<dbReference type="STRING" id="5217.A0A4Q1BMS6"/>
<comment type="similarity">
    <text evidence="4">Belongs to the HSF family.</text>
</comment>
<dbReference type="GO" id="GO:0043565">
    <property type="term" value="F:sequence-specific DNA binding"/>
    <property type="evidence" value="ECO:0007669"/>
    <property type="project" value="InterPro"/>
</dbReference>
<dbReference type="Pfam" id="PF00447">
    <property type="entry name" value="HSF_DNA-bind"/>
    <property type="match status" value="1"/>
</dbReference>
<comment type="subcellular location">
    <subcellularLocation>
        <location evidence="1">Nucleus</location>
    </subcellularLocation>
</comment>
<dbReference type="InParanoid" id="A0A4Q1BMS6"/>
<dbReference type="InterPro" id="IPR000232">
    <property type="entry name" value="HSF_DNA-bd"/>
</dbReference>
<evidence type="ECO:0000256" key="5">
    <source>
        <dbReference type="SAM" id="MobiDB-lite"/>
    </source>
</evidence>
<feature type="compositionally biased region" description="Low complexity" evidence="5">
    <location>
        <begin position="792"/>
        <end position="807"/>
    </location>
</feature>
<feature type="compositionally biased region" description="Low complexity" evidence="5">
    <location>
        <begin position="178"/>
        <end position="190"/>
    </location>
</feature>
<organism evidence="7 8">
    <name type="scientific">Tremella mesenterica</name>
    <name type="common">Jelly fungus</name>
    <dbReference type="NCBI Taxonomy" id="5217"/>
    <lineage>
        <taxon>Eukaryota</taxon>
        <taxon>Fungi</taxon>
        <taxon>Dikarya</taxon>
        <taxon>Basidiomycota</taxon>
        <taxon>Agaricomycotina</taxon>
        <taxon>Tremellomycetes</taxon>
        <taxon>Tremellales</taxon>
        <taxon>Tremellaceae</taxon>
        <taxon>Tremella</taxon>
    </lineage>
</organism>
<comment type="caution">
    <text evidence="7">The sequence shown here is derived from an EMBL/GenBank/DDBJ whole genome shotgun (WGS) entry which is preliminary data.</text>
</comment>
<feature type="region of interest" description="Disordered" evidence="5">
    <location>
        <begin position="326"/>
        <end position="384"/>
    </location>
</feature>
<feature type="region of interest" description="Disordered" evidence="5">
    <location>
        <begin position="551"/>
        <end position="582"/>
    </location>
</feature>
<keyword evidence="8" id="KW-1185">Reference proteome</keyword>
<dbReference type="Proteomes" id="UP000289152">
    <property type="component" value="Unassembled WGS sequence"/>
</dbReference>
<dbReference type="OrthoDB" id="60033at2759"/>
<dbReference type="SUPFAM" id="SSF46785">
    <property type="entry name" value="Winged helix' DNA-binding domain"/>
    <property type="match status" value="1"/>
</dbReference>
<protein>
    <recommendedName>
        <fullName evidence="6">HSF-type DNA-binding domain-containing protein</fullName>
    </recommendedName>
</protein>
<feature type="region of interest" description="Disordered" evidence="5">
    <location>
        <begin position="1010"/>
        <end position="1088"/>
    </location>
</feature>
<dbReference type="GO" id="GO:0003700">
    <property type="term" value="F:DNA-binding transcription factor activity"/>
    <property type="evidence" value="ECO:0007669"/>
    <property type="project" value="InterPro"/>
</dbReference>
<reference evidence="7 8" key="1">
    <citation type="submission" date="2016-06" db="EMBL/GenBank/DDBJ databases">
        <title>Evolution of pathogenesis and genome organization in the Tremellales.</title>
        <authorList>
            <person name="Cuomo C."/>
            <person name="Litvintseva A."/>
            <person name="Heitman J."/>
            <person name="Chen Y."/>
            <person name="Sun S."/>
            <person name="Springer D."/>
            <person name="Dromer F."/>
            <person name="Young S."/>
            <person name="Zeng Q."/>
            <person name="Chapman S."/>
            <person name="Gujja S."/>
            <person name="Saif S."/>
            <person name="Birren B."/>
        </authorList>
    </citation>
    <scope>NUCLEOTIDE SEQUENCE [LARGE SCALE GENOMIC DNA]</scope>
    <source>
        <strain evidence="7 8">ATCC 28783</strain>
    </source>
</reference>
<evidence type="ECO:0000259" key="6">
    <source>
        <dbReference type="SMART" id="SM00415"/>
    </source>
</evidence>
<evidence type="ECO:0000313" key="7">
    <source>
        <dbReference type="EMBL" id="RXK39030.1"/>
    </source>
</evidence>
<evidence type="ECO:0000256" key="3">
    <source>
        <dbReference type="ARBA" id="ARBA00023242"/>
    </source>
</evidence>
<feature type="region of interest" description="Disordered" evidence="5">
    <location>
        <begin position="603"/>
        <end position="630"/>
    </location>
</feature>
<keyword evidence="2" id="KW-0238">DNA-binding</keyword>
<dbReference type="AlphaFoldDB" id="A0A4Q1BMS6"/>
<feature type="compositionally biased region" description="Low complexity" evidence="5">
    <location>
        <begin position="1060"/>
        <end position="1079"/>
    </location>
</feature>
<feature type="compositionally biased region" description="Low complexity" evidence="5">
    <location>
        <begin position="1110"/>
        <end position="1130"/>
    </location>
</feature>
<feature type="region of interest" description="Disordered" evidence="5">
    <location>
        <begin position="966"/>
        <end position="994"/>
    </location>
</feature>
<feature type="region of interest" description="Disordered" evidence="5">
    <location>
        <begin position="752"/>
        <end position="807"/>
    </location>
</feature>
<feature type="region of interest" description="Disordered" evidence="5">
    <location>
        <begin position="168"/>
        <end position="209"/>
    </location>
</feature>
<feature type="region of interest" description="Disordered" evidence="5">
    <location>
        <begin position="1110"/>
        <end position="1136"/>
    </location>
</feature>
<dbReference type="EMBL" id="SDIL01000037">
    <property type="protein sequence ID" value="RXK39030.1"/>
    <property type="molecule type" value="Genomic_DNA"/>
</dbReference>
<evidence type="ECO:0000256" key="4">
    <source>
        <dbReference type="RuleBase" id="RU004020"/>
    </source>
</evidence>
<feature type="compositionally biased region" description="Low complexity" evidence="5">
    <location>
        <begin position="343"/>
        <end position="352"/>
    </location>
</feature>
<evidence type="ECO:0000256" key="1">
    <source>
        <dbReference type="ARBA" id="ARBA00004123"/>
    </source>
</evidence>
<dbReference type="VEuPathDB" id="FungiDB:TREMEDRAFT_63292"/>
<dbReference type="SMART" id="SM00415">
    <property type="entry name" value="HSF"/>
    <property type="match status" value="1"/>
</dbReference>
<feature type="compositionally biased region" description="Polar residues" evidence="5">
    <location>
        <begin position="1038"/>
        <end position="1052"/>
    </location>
</feature>
<feature type="region of interest" description="Disordered" evidence="5">
    <location>
        <begin position="270"/>
        <end position="293"/>
    </location>
</feature>
<evidence type="ECO:0000313" key="8">
    <source>
        <dbReference type="Proteomes" id="UP000289152"/>
    </source>
</evidence>
<keyword evidence="3" id="KW-0539">Nucleus</keyword>
<dbReference type="GO" id="GO:0005634">
    <property type="term" value="C:nucleus"/>
    <property type="evidence" value="ECO:0007669"/>
    <property type="project" value="UniProtKB-SubCell"/>
</dbReference>
<feature type="compositionally biased region" description="Polar residues" evidence="5">
    <location>
        <begin position="762"/>
        <end position="771"/>
    </location>
</feature>
<dbReference type="Gene3D" id="1.10.10.10">
    <property type="entry name" value="Winged helix-like DNA-binding domain superfamily/Winged helix DNA-binding domain"/>
    <property type="match status" value="1"/>
</dbReference>
<gene>
    <name evidence="7" type="ORF">M231_03654</name>
</gene>
<feature type="compositionally biased region" description="Low complexity" evidence="5">
    <location>
        <begin position="977"/>
        <end position="986"/>
    </location>
</feature>
<evidence type="ECO:0000256" key="2">
    <source>
        <dbReference type="ARBA" id="ARBA00023125"/>
    </source>
</evidence>
<feature type="domain" description="HSF-type DNA-binding" evidence="6">
    <location>
        <begin position="24"/>
        <end position="132"/>
    </location>
</feature>